<evidence type="ECO:0000313" key="8">
    <source>
        <dbReference type="Proteomes" id="UP000193303"/>
    </source>
</evidence>
<keyword evidence="2 5" id="KW-0812">Transmembrane</keyword>
<evidence type="ECO:0000256" key="2">
    <source>
        <dbReference type="ARBA" id="ARBA00022692"/>
    </source>
</evidence>
<name>A0A1X3DM46_9NEIS</name>
<evidence type="ECO:0000259" key="6">
    <source>
        <dbReference type="Pfam" id="PF13664"/>
    </source>
</evidence>
<comment type="subcellular location">
    <subcellularLocation>
        <location evidence="1">Membrane</location>
    </subcellularLocation>
</comment>
<proteinExistence type="predicted"/>
<keyword evidence="3 5" id="KW-1133">Transmembrane helix</keyword>
<evidence type="ECO:0000256" key="4">
    <source>
        <dbReference type="ARBA" id="ARBA00023136"/>
    </source>
</evidence>
<dbReference type="GO" id="GO:0016020">
    <property type="term" value="C:membrane"/>
    <property type="evidence" value="ECO:0007669"/>
    <property type="project" value="UniProtKB-SubCell"/>
</dbReference>
<feature type="domain" description="TMEM205-like" evidence="6">
    <location>
        <begin position="8"/>
        <end position="102"/>
    </location>
</feature>
<evidence type="ECO:0000313" key="7">
    <source>
        <dbReference type="EMBL" id="OSI25399.1"/>
    </source>
</evidence>
<keyword evidence="4 5" id="KW-0472">Membrane</keyword>
<dbReference type="AlphaFoldDB" id="A0A1X3DM46"/>
<dbReference type="RefSeq" id="WP_085357597.1">
    <property type="nucleotide sequence ID" value="NZ_MTAB01000001.1"/>
</dbReference>
<feature type="transmembrane region" description="Helical" evidence="5">
    <location>
        <begin position="36"/>
        <end position="58"/>
    </location>
</feature>
<evidence type="ECO:0000256" key="5">
    <source>
        <dbReference type="SAM" id="Phobius"/>
    </source>
</evidence>
<comment type="caution">
    <text evidence="7">The sequence shown here is derived from an EMBL/GenBank/DDBJ whole genome shotgun (WGS) entry which is preliminary data.</text>
</comment>
<dbReference type="OrthoDB" id="5797290at2"/>
<dbReference type="Pfam" id="PF13664">
    <property type="entry name" value="DUF4149"/>
    <property type="match status" value="1"/>
</dbReference>
<dbReference type="STRING" id="1931275.BV914_10070"/>
<organism evidence="7 8">
    <name type="scientific">Neisseria dumasiana</name>
    <dbReference type="NCBI Taxonomy" id="1931275"/>
    <lineage>
        <taxon>Bacteria</taxon>
        <taxon>Pseudomonadati</taxon>
        <taxon>Pseudomonadota</taxon>
        <taxon>Betaproteobacteria</taxon>
        <taxon>Neisseriales</taxon>
        <taxon>Neisseriaceae</taxon>
        <taxon>Neisseria</taxon>
    </lineage>
</organism>
<evidence type="ECO:0000256" key="3">
    <source>
        <dbReference type="ARBA" id="ARBA00022989"/>
    </source>
</evidence>
<sequence length="147" mass="16084">MKKLAAVLAGVWLGLQLGMGYVAAPLLFQNLERMQAGGLAGVLFNVVAYFGLAVWLLVYAVYKMHAERGYTRSYTPKWIVLLLVLLAVNQFLITPVIEAHKAGESNWLLGLIGGSFGQWHGVSSIVYMVCSVIGLGLVFRLLKLDTD</sequence>
<reference evidence="8" key="1">
    <citation type="submission" date="2017-01" db="EMBL/GenBank/DDBJ databases">
        <authorList>
            <person name="Mah S.A."/>
            <person name="Swanson W.J."/>
            <person name="Moy G.W."/>
            <person name="Vacquier V.D."/>
        </authorList>
    </citation>
    <scope>NUCLEOTIDE SEQUENCE [LARGE SCALE GENOMIC DNA]</scope>
    <source>
        <strain evidence="8">124861</strain>
    </source>
</reference>
<feature type="transmembrane region" description="Helical" evidence="5">
    <location>
        <begin position="78"/>
        <end position="97"/>
    </location>
</feature>
<protein>
    <recommendedName>
        <fullName evidence="6">TMEM205-like domain-containing protein</fullName>
    </recommendedName>
</protein>
<gene>
    <name evidence="7" type="ORF">BV912_00565</name>
</gene>
<evidence type="ECO:0000256" key="1">
    <source>
        <dbReference type="ARBA" id="ARBA00004370"/>
    </source>
</evidence>
<dbReference type="Proteomes" id="UP000193303">
    <property type="component" value="Unassembled WGS sequence"/>
</dbReference>
<accession>A0A1X3DM46</accession>
<dbReference type="InterPro" id="IPR025423">
    <property type="entry name" value="TMEM205-like"/>
</dbReference>
<dbReference type="EMBL" id="MTAB01000001">
    <property type="protein sequence ID" value="OSI25399.1"/>
    <property type="molecule type" value="Genomic_DNA"/>
</dbReference>
<feature type="transmembrane region" description="Helical" evidence="5">
    <location>
        <begin position="117"/>
        <end position="142"/>
    </location>
</feature>